<dbReference type="PANTHER" id="PTHR43065:SF42">
    <property type="entry name" value="TWO-COMPONENT SENSOR PPRA"/>
    <property type="match status" value="1"/>
</dbReference>
<protein>
    <recommendedName>
        <fullName evidence="2">histidine kinase</fullName>
        <ecNumber evidence="2">2.7.13.3</ecNumber>
    </recommendedName>
</protein>
<reference evidence="14 15" key="1">
    <citation type="submission" date="2019-03" db="EMBL/GenBank/DDBJ databases">
        <title>Genomic Encyclopedia of Type Strains, Phase IV (KMG-IV): sequencing the most valuable type-strain genomes for metagenomic binning, comparative biology and taxonomic classification.</title>
        <authorList>
            <person name="Goeker M."/>
        </authorList>
    </citation>
    <scope>NUCLEOTIDE SEQUENCE [LARGE SCALE GENOMIC DNA]</scope>
    <source>
        <strain evidence="14 15">LX-B</strain>
    </source>
</reference>
<dbReference type="InterPro" id="IPR029016">
    <property type="entry name" value="GAF-like_dom_sf"/>
</dbReference>
<dbReference type="SMART" id="SM00091">
    <property type="entry name" value="PAS"/>
    <property type="match status" value="1"/>
</dbReference>
<dbReference type="Gene3D" id="3.30.450.40">
    <property type="match status" value="1"/>
</dbReference>
<dbReference type="InterPro" id="IPR011006">
    <property type="entry name" value="CheY-like_superfamily"/>
</dbReference>
<dbReference type="SMART" id="SM00448">
    <property type="entry name" value="REC"/>
    <property type="match status" value="1"/>
</dbReference>
<evidence type="ECO:0000256" key="3">
    <source>
        <dbReference type="ARBA" id="ARBA00022553"/>
    </source>
</evidence>
<dbReference type="Gene3D" id="3.30.450.20">
    <property type="entry name" value="PAS domain"/>
    <property type="match status" value="1"/>
</dbReference>
<dbReference type="InterPro" id="IPR003661">
    <property type="entry name" value="HisK_dim/P_dom"/>
</dbReference>
<dbReference type="EC" id="2.7.13.3" evidence="2"/>
<keyword evidence="3 9" id="KW-0597">Phosphoprotein</keyword>
<keyword evidence="5" id="KW-0547">Nucleotide-binding</keyword>
<keyword evidence="15" id="KW-1185">Reference proteome</keyword>
<evidence type="ECO:0000259" key="13">
    <source>
        <dbReference type="PROSITE" id="PS50113"/>
    </source>
</evidence>
<evidence type="ECO:0000256" key="8">
    <source>
        <dbReference type="ARBA" id="ARBA00023012"/>
    </source>
</evidence>
<dbReference type="Pfam" id="PF02518">
    <property type="entry name" value="HATPase_c"/>
    <property type="match status" value="1"/>
</dbReference>
<accession>A0A4R1QP49</accession>
<dbReference type="SMART" id="SM00388">
    <property type="entry name" value="HisKA"/>
    <property type="match status" value="1"/>
</dbReference>
<dbReference type="GO" id="GO:0006355">
    <property type="term" value="P:regulation of DNA-templated transcription"/>
    <property type="evidence" value="ECO:0007669"/>
    <property type="project" value="InterPro"/>
</dbReference>
<dbReference type="InterPro" id="IPR035965">
    <property type="entry name" value="PAS-like_dom_sf"/>
</dbReference>
<evidence type="ECO:0000259" key="12">
    <source>
        <dbReference type="PROSITE" id="PS50112"/>
    </source>
</evidence>
<proteinExistence type="predicted"/>
<evidence type="ECO:0000313" key="15">
    <source>
        <dbReference type="Proteomes" id="UP000295008"/>
    </source>
</evidence>
<dbReference type="InterPro" id="IPR000014">
    <property type="entry name" value="PAS"/>
</dbReference>
<evidence type="ECO:0000256" key="7">
    <source>
        <dbReference type="ARBA" id="ARBA00022840"/>
    </source>
</evidence>
<feature type="domain" description="PAC" evidence="13">
    <location>
        <begin position="288"/>
        <end position="345"/>
    </location>
</feature>
<evidence type="ECO:0000256" key="6">
    <source>
        <dbReference type="ARBA" id="ARBA00022777"/>
    </source>
</evidence>
<dbReference type="Proteomes" id="UP000295008">
    <property type="component" value="Unassembled WGS sequence"/>
</dbReference>
<dbReference type="SUPFAM" id="SSF55785">
    <property type="entry name" value="PYP-like sensor domain (PAS domain)"/>
    <property type="match status" value="1"/>
</dbReference>
<keyword evidence="4" id="KW-0808">Transferase</keyword>
<evidence type="ECO:0000256" key="9">
    <source>
        <dbReference type="PROSITE-ProRule" id="PRU00169"/>
    </source>
</evidence>
<dbReference type="SUPFAM" id="SSF47384">
    <property type="entry name" value="Homodimeric domain of signal transducing histidine kinase"/>
    <property type="match status" value="1"/>
</dbReference>
<dbReference type="InterPro" id="IPR005467">
    <property type="entry name" value="His_kinase_dom"/>
</dbReference>
<dbReference type="OrthoDB" id="9784397at2"/>
<dbReference type="GO" id="GO:0000155">
    <property type="term" value="F:phosphorelay sensor kinase activity"/>
    <property type="evidence" value="ECO:0007669"/>
    <property type="project" value="InterPro"/>
</dbReference>
<dbReference type="NCBIfam" id="TIGR00229">
    <property type="entry name" value="sensory_box"/>
    <property type="match status" value="1"/>
</dbReference>
<evidence type="ECO:0000259" key="10">
    <source>
        <dbReference type="PROSITE" id="PS50109"/>
    </source>
</evidence>
<dbReference type="EMBL" id="SLUN01000055">
    <property type="protein sequence ID" value="TCL55579.1"/>
    <property type="molecule type" value="Genomic_DNA"/>
</dbReference>
<dbReference type="InterPro" id="IPR001789">
    <property type="entry name" value="Sig_transdc_resp-reg_receiver"/>
</dbReference>
<gene>
    <name evidence="14" type="ORF">EDC14_105510</name>
</gene>
<sequence length="718" mass="79961">MNNSISKETSSHYPADCLKKQTAECVENLSLKTDSDHADEKLQAFLELAKILKEQLSAKDFLNRVTRLIQQRSGCKCVGIRVLNELGDVPYESFVGFSKRFWEAENWLSYHCNDCPCIRVLHGEKETFNRAMLSDNGSFYCGNIADFCAGLPPEAQKGFRGFCIRNGYFSVAAVPILHQEKVIGFIHMADPRADWIRLKTIEEVELLTPFVGETLYRFSVENELRNIIDFTDDAIISFTMEGWVTHWNSGAEKLYGYAASEIIGRPYSMLVPSELYGEYQTIGEMLRKGENIQIYQTTRMGKDGRKIDVSISLSSARDIHGNLFGVTAIHRDISKSKLMEAELEKAHRLESLGMLAGGIAHDFNNYLAAIMANVQLIEIMAAKGKPVEKYLRETITIAQNAAGLTKQLLVFAKGGAPIKKQASMTELLTRITQMTLHETRIQSKFVFAADLWEAEFDVSQLSLVITNLLNNAAQAMPGGGTIEIRAENAVIDDESPCLLKQGDYLRVTLTDTGEGISPENLGKIFDPFFTTRAQNKGLGLTITYSVLQRHGGWIDVQSVLGKGSTFQIYLPAVRQPRRRMKPDGEAENPPRGRILLMDDEQMLLNSMGELLSDLGYQVELTQDGAAAMTVYQQALAEGKPFDAVVLDLTVPRGMGGQEALGKLLEIDPQVKAIVSSGYSNDPVIADFKKYGFQQAIVKPYQVGELHEVLKTLLRNPEH</sequence>
<dbReference type="SUPFAM" id="SSF55781">
    <property type="entry name" value="GAF domain-like"/>
    <property type="match status" value="1"/>
</dbReference>
<dbReference type="Gene3D" id="3.30.565.10">
    <property type="entry name" value="Histidine kinase-like ATPase, C-terminal domain"/>
    <property type="match status" value="1"/>
</dbReference>
<dbReference type="InterPro" id="IPR036890">
    <property type="entry name" value="HATPase_C_sf"/>
</dbReference>
<evidence type="ECO:0000256" key="1">
    <source>
        <dbReference type="ARBA" id="ARBA00000085"/>
    </source>
</evidence>
<dbReference type="Gene3D" id="1.10.287.130">
    <property type="match status" value="1"/>
</dbReference>
<comment type="caution">
    <text evidence="14">The sequence shown here is derived from an EMBL/GenBank/DDBJ whole genome shotgun (WGS) entry which is preliminary data.</text>
</comment>
<keyword evidence="8" id="KW-0902">Two-component regulatory system</keyword>
<dbReference type="PROSITE" id="PS50110">
    <property type="entry name" value="RESPONSE_REGULATORY"/>
    <property type="match status" value="1"/>
</dbReference>
<dbReference type="CDD" id="cd00082">
    <property type="entry name" value="HisKA"/>
    <property type="match status" value="1"/>
</dbReference>
<feature type="domain" description="Histidine kinase" evidence="10">
    <location>
        <begin position="358"/>
        <end position="574"/>
    </location>
</feature>
<dbReference type="InterPro" id="IPR003594">
    <property type="entry name" value="HATPase_dom"/>
</dbReference>
<dbReference type="InterPro" id="IPR004358">
    <property type="entry name" value="Sig_transdc_His_kin-like_C"/>
</dbReference>
<dbReference type="SUPFAM" id="SSF52172">
    <property type="entry name" value="CheY-like"/>
    <property type="match status" value="1"/>
</dbReference>
<dbReference type="Gene3D" id="3.40.50.2300">
    <property type="match status" value="1"/>
</dbReference>
<comment type="catalytic activity">
    <reaction evidence="1">
        <text>ATP + protein L-histidine = ADP + protein N-phospho-L-histidine.</text>
        <dbReference type="EC" id="2.7.13.3"/>
    </reaction>
</comment>
<keyword evidence="7" id="KW-0067">ATP-binding</keyword>
<dbReference type="Pfam" id="PF00072">
    <property type="entry name" value="Response_reg"/>
    <property type="match status" value="1"/>
</dbReference>
<dbReference type="PRINTS" id="PR00344">
    <property type="entry name" value="BCTRLSENSOR"/>
</dbReference>
<evidence type="ECO:0000256" key="2">
    <source>
        <dbReference type="ARBA" id="ARBA00012438"/>
    </source>
</evidence>
<dbReference type="PROSITE" id="PS50109">
    <property type="entry name" value="HIS_KIN"/>
    <property type="match status" value="1"/>
</dbReference>
<dbReference type="RefSeq" id="WP_132017645.1">
    <property type="nucleotide sequence ID" value="NZ_SLUN01000055.1"/>
</dbReference>
<dbReference type="PANTHER" id="PTHR43065">
    <property type="entry name" value="SENSOR HISTIDINE KINASE"/>
    <property type="match status" value="1"/>
</dbReference>
<dbReference type="GO" id="GO:0005524">
    <property type="term" value="F:ATP binding"/>
    <property type="evidence" value="ECO:0007669"/>
    <property type="project" value="UniProtKB-KW"/>
</dbReference>
<evidence type="ECO:0000256" key="5">
    <source>
        <dbReference type="ARBA" id="ARBA00022741"/>
    </source>
</evidence>
<dbReference type="PROSITE" id="PS50113">
    <property type="entry name" value="PAC"/>
    <property type="match status" value="1"/>
</dbReference>
<feature type="domain" description="Response regulatory" evidence="11">
    <location>
        <begin position="593"/>
        <end position="713"/>
    </location>
</feature>
<evidence type="ECO:0000313" key="14">
    <source>
        <dbReference type="EMBL" id="TCL55579.1"/>
    </source>
</evidence>
<organism evidence="14 15">
    <name type="scientific">Hydrogenispora ethanolica</name>
    <dbReference type="NCBI Taxonomy" id="1082276"/>
    <lineage>
        <taxon>Bacteria</taxon>
        <taxon>Bacillati</taxon>
        <taxon>Bacillota</taxon>
        <taxon>Hydrogenispora</taxon>
    </lineage>
</organism>
<feature type="domain" description="PAS" evidence="12">
    <location>
        <begin position="220"/>
        <end position="289"/>
    </location>
</feature>
<dbReference type="CDD" id="cd00130">
    <property type="entry name" value="PAS"/>
    <property type="match status" value="1"/>
</dbReference>
<keyword evidence="6" id="KW-0418">Kinase</keyword>
<dbReference type="Pfam" id="PF00989">
    <property type="entry name" value="PAS"/>
    <property type="match status" value="1"/>
</dbReference>
<feature type="modified residue" description="4-aspartylphosphate" evidence="9">
    <location>
        <position position="647"/>
    </location>
</feature>
<evidence type="ECO:0000259" key="11">
    <source>
        <dbReference type="PROSITE" id="PS50110"/>
    </source>
</evidence>
<evidence type="ECO:0000256" key="4">
    <source>
        <dbReference type="ARBA" id="ARBA00022679"/>
    </source>
</evidence>
<dbReference type="AlphaFoldDB" id="A0A4R1QP49"/>
<dbReference type="PROSITE" id="PS50112">
    <property type="entry name" value="PAS"/>
    <property type="match status" value="1"/>
</dbReference>
<dbReference type="InterPro" id="IPR036097">
    <property type="entry name" value="HisK_dim/P_sf"/>
</dbReference>
<dbReference type="SMART" id="SM00387">
    <property type="entry name" value="HATPase_c"/>
    <property type="match status" value="1"/>
</dbReference>
<dbReference type="InterPro" id="IPR013767">
    <property type="entry name" value="PAS_fold"/>
</dbReference>
<dbReference type="InterPro" id="IPR000700">
    <property type="entry name" value="PAS-assoc_C"/>
</dbReference>
<dbReference type="SUPFAM" id="SSF55874">
    <property type="entry name" value="ATPase domain of HSP90 chaperone/DNA topoisomerase II/histidine kinase"/>
    <property type="match status" value="1"/>
</dbReference>
<name>A0A4R1QP49_HYDET</name>